<keyword evidence="11 12" id="KW-0407">Ion channel</keyword>
<evidence type="ECO:0000256" key="3">
    <source>
        <dbReference type="ARBA" id="ARBA00022448"/>
    </source>
</evidence>
<comment type="caution">
    <text evidence="14">The sequence shown here is derived from an EMBL/GenBank/DDBJ whole genome shotgun (WGS) entry which is preliminary data.</text>
</comment>
<proteinExistence type="inferred from homology"/>
<evidence type="ECO:0000256" key="6">
    <source>
        <dbReference type="ARBA" id="ARBA00022989"/>
    </source>
</evidence>
<dbReference type="GO" id="GO:0005886">
    <property type="term" value="C:plasma membrane"/>
    <property type="evidence" value="ECO:0007669"/>
    <property type="project" value="TreeGrafter"/>
</dbReference>
<comment type="similarity">
    <text evidence="2 12">Belongs to the amiloride-sensitive sodium channel (TC 1.A.6) family.</text>
</comment>
<dbReference type="InterPro" id="IPR001873">
    <property type="entry name" value="ENaC"/>
</dbReference>
<keyword evidence="15" id="KW-1185">Reference proteome</keyword>
<name>A0A8J5JGP4_HOMAM</name>
<gene>
    <name evidence="14" type="primary">Asic4a-L2</name>
    <name evidence="14" type="ORF">Hamer_G024586</name>
</gene>
<dbReference type="AlphaFoldDB" id="A0A8J5JGP4"/>
<keyword evidence="10 12" id="KW-0739">Sodium transport</keyword>
<evidence type="ECO:0000256" key="4">
    <source>
        <dbReference type="ARBA" id="ARBA00022461"/>
    </source>
</evidence>
<dbReference type="PANTHER" id="PTHR11690">
    <property type="entry name" value="AMILORIDE-SENSITIVE SODIUM CHANNEL-RELATED"/>
    <property type="match status" value="1"/>
</dbReference>
<dbReference type="Pfam" id="PF00858">
    <property type="entry name" value="ASC"/>
    <property type="match status" value="2"/>
</dbReference>
<dbReference type="Gene3D" id="1.10.287.770">
    <property type="entry name" value="YojJ-like"/>
    <property type="match status" value="1"/>
</dbReference>
<evidence type="ECO:0000256" key="13">
    <source>
        <dbReference type="SAM" id="MobiDB-lite"/>
    </source>
</evidence>
<keyword evidence="3 12" id="KW-0813">Transport</keyword>
<dbReference type="PANTHER" id="PTHR11690:SF248">
    <property type="entry name" value="PICKPOCKET 17, ISOFORM A"/>
    <property type="match status" value="1"/>
</dbReference>
<dbReference type="Proteomes" id="UP000747542">
    <property type="component" value="Unassembled WGS sequence"/>
</dbReference>
<dbReference type="Gene3D" id="2.60.470.10">
    <property type="entry name" value="Acid-sensing ion channels like domains"/>
    <property type="match status" value="1"/>
</dbReference>
<sequence length="532" mass="61367">TTDATTASTYEDLRRKRDTLNIKPETLKHFIKTKKVNGEGTNTHTYDGSSWIKEARVRFKREAKEEKVTAAREEKVTDNIRTLDFLQFTQANEHKFVVEYEEYEDVTKTDAAKTPDKFFPYEDLHDRYDTKENIEQIRLQCSFYYKYLKYRQDEESDNQGMGLSFDPKDDQGCLYKNYKMDVSYNILCRLEIFCDNFGCFDYNLKEYTETRGMEYNEETHCPSCSKDCLPKSFFDTWVDTNLTVSMVERMFQKSHTPDFSDVVGVHFQSWTSDQYGMCYTYNSAFRKIKLKNKKIVRAVPKKTSTVGPRNGLRLMIGIQVKNYLSLLSPEIGVRVIVHSPRQLPFPEDEGFNISPGLSVSVGVSRRCKKVCVEQELWSKCECYSGKSPAYDIQTIKKPKIQCSAFNITQKPNQEDDGRRPVYWWDTLICNVGGNLGLFIGMSLVTIMEVVEFLVDLAIFCFRSRRKHQPNSSVKIAPIGPIPYGSLVPFQSESSTQTHSARQPICSDPPWPQMPRGPAASSAFDKAFLDDNY</sequence>
<evidence type="ECO:0000256" key="11">
    <source>
        <dbReference type="ARBA" id="ARBA00023303"/>
    </source>
</evidence>
<accession>A0A8J5JGP4</accession>
<evidence type="ECO:0000256" key="9">
    <source>
        <dbReference type="ARBA" id="ARBA00023136"/>
    </source>
</evidence>
<evidence type="ECO:0000313" key="15">
    <source>
        <dbReference type="Proteomes" id="UP000747542"/>
    </source>
</evidence>
<evidence type="ECO:0000313" key="14">
    <source>
        <dbReference type="EMBL" id="KAG7155320.1"/>
    </source>
</evidence>
<evidence type="ECO:0000256" key="5">
    <source>
        <dbReference type="ARBA" id="ARBA00022692"/>
    </source>
</evidence>
<organism evidence="14 15">
    <name type="scientific">Homarus americanus</name>
    <name type="common">American lobster</name>
    <dbReference type="NCBI Taxonomy" id="6706"/>
    <lineage>
        <taxon>Eukaryota</taxon>
        <taxon>Metazoa</taxon>
        <taxon>Ecdysozoa</taxon>
        <taxon>Arthropoda</taxon>
        <taxon>Crustacea</taxon>
        <taxon>Multicrustacea</taxon>
        <taxon>Malacostraca</taxon>
        <taxon>Eumalacostraca</taxon>
        <taxon>Eucarida</taxon>
        <taxon>Decapoda</taxon>
        <taxon>Pleocyemata</taxon>
        <taxon>Astacidea</taxon>
        <taxon>Nephropoidea</taxon>
        <taxon>Nephropidae</taxon>
        <taxon>Homarus</taxon>
    </lineage>
</organism>
<evidence type="ECO:0000256" key="12">
    <source>
        <dbReference type="RuleBase" id="RU000679"/>
    </source>
</evidence>
<evidence type="ECO:0000256" key="7">
    <source>
        <dbReference type="ARBA" id="ARBA00023053"/>
    </source>
</evidence>
<keyword evidence="7" id="KW-0915">Sodium</keyword>
<keyword evidence="6" id="KW-1133">Transmembrane helix</keyword>
<comment type="subcellular location">
    <subcellularLocation>
        <location evidence="1">Membrane</location>
        <topology evidence="1">Multi-pass membrane protein</topology>
    </subcellularLocation>
</comment>
<feature type="non-terminal residue" evidence="14">
    <location>
        <position position="532"/>
    </location>
</feature>
<protein>
    <submittedName>
        <fullName evidence="14">Acid-sensing ion channel 4-A-like 2</fullName>
    </submittedName>
</protein>
<dbReference type="EMBL" id="JAHLQT010042002">
    <property type="protein sequence ID" value="KAG7155320.1"/>
    <property type="molecule type" value="Genomic_DNA"/>
</dbReference>
<keyword evidence="4 12" id="KW-0894">Sodium channel</keyword>
<evidence type="ECO:0000256" key="10">
    <source>
        <dbReference type="ARBA" id="ARBA00023201"/>
    </source>
</evidence>
<keyword evidence="9" id="KW-0472">Membrane</keyword>
<dbReference type="GO" id="GO:0015280">
    <property type="term" value="F:ligand-gated sodium channel activity"/>
    <property type="evidence" value="ECO:0007669"/>
    <property type="project" value="TreeGrafter"/>
</dbReference>
<evidence type="ECO:0000256" key="2">
    <source>
        <dbReference type="ARBA" id="ARBA00007193"/>
    </source>
</evidence>
<keyword evidence="5 12" id="KW-0812">Transmembrane</keyword>
<reference evidence="14" key="1">
    <citation type="journal article" date="2021" name="Sci. Adv.">
        <title>The American lobster genome reveals insights on longevity, neural, and immune adaptations.</title>
        <authorList>
            <person name="Polinski J.M."/>
            <person name="Zimin A.V."/>
            <person name="Clark K.F."/>
            <person name="Kohn A.B."/>
            <person name="Sadowski N."/>
            <person name="Timp W."/>
            <person name="Ptitsyn A."/>
            <person name="Khanna P."/>
            <person name="Romanova D.Y."/>
            <person name="Williams P."/>
            <person name="Greenwood S.J."/>
            <person name="Moroz L.L."/>
            <person name="Walt D.R."/>
            <person name="Bodnar A.G."/>
        </authorList>
    </citation>
    <scope>NUCLEOTIDE SEQUENCE</scope>
    <source>
        <strain evidence="14">GMGI-L3</strain>
    </source>
</reference>
<evidence type="ECO:0000256" key="8">
    <source>
        <dbReference type="ARBA" id="ARBA00023065"/>
    </source>
</evidence>
<keyword evidence="8 12" id="KW-0406">Ion transport</keyword>
<feature type="region of interest" description="Disordered" evidence="13">
    <location>
        <begin position="497"/>
        <end position="520"/>
    </location>
</feature>
<evidence type="ECO:0000256" key="1">
    <source>
        <dbReference type="ARBA" id="ARBA00004141"/>
    </source>
</evidence>